<reference evidence="7" key="3">
    <citation type="submission" date="2025-08" db="UniProtKB">
        <authorList>
            <consortium name="Ensembl"/>
        </authorList>
    </citation>
    <scope>IDENTIFICATION</scope>
</reference>
<dbReference type="PRINTS" id="PR01248">
    <property type="entry name" value="TYPE1KERATIN"/>
</dbReference>
<evidence type="ECO:0000256" key="4">
    <source>
        <dbReference type="SAM" id="Coils"/>
    </source>
</evidence>
<dbReference type="SUPFAM" id="SSF64593">
    <property type="entry name" value="Intermediate filament protein, coiled coil region"/>
    <property type="match status" value="2"/>
</dbReference>
<evidence type="ECO:0000313" key="8">
    <source>
        <dbReference type="Proteomes" id="UP000018467"/>
    </source>
</evidence>
<sequence>MGRLSLSQKSYSNIGSIGSGSLRVGGGGGGGSRSSYGYGYSLGGGVGGALGSQVRYGVGSAVGGGFSTGGGRFGSGMAVSSSSSVGGGGGRFGMGFGSGGGVGSGFGFGGGRFGMAAGGGGGGGGGAGAGAGFWTGGSSIADGGLHPFTTNEKLELQTLNDRLATYLDKVKRLETANHELEEKLQGFKSNTVQVTYDLQAYQTQLHPVRDQLTGFLKECSRLALMIDNGKLAADDFRIKYENELAVRQTVEGDVAALKALRREYELNSATLLQEFQILLKDRDTINTNHQKEVLSLRGQVAGTLTVDVQPADSMDLSRRLADLRSEYETIVEKNHQEIENWYTKKLETKHVETTQVAEVTMSGSSEIATSRDQILTIQTELDALLLQKSQQEQRLVDVQGQKQMQLLALSRLAGNLEGELASVRESTLQQSRDYQLLLSTKVQLEREISTYKSLLEFAGDLSKFPGMSYRSSMWVQSSASSAAPAAAPAAPAPPAPQAAPAAASESSAASAEVKSGESEVQSVPDVKADEKKPTESPPGLSDITVPEEPLDQSD</sequence>
<dbReference type="AlphaFoldDB" id="A0A3B1K5S2"/>
<evidence type="ECO:0000256" key="5">
    <source>
        <dbReference type="SAM" id="MobiDB-lite"/>
    </source>
</evidence>
<comment type="similarity">
    <text evidence="3">Belongs to the intermediate filament family.</text>
</comment>
<keyword evidence="1 3" id="KW-0403">Intermediate filament</keyword>
<dbReference type="Gene3D" id="1.20.5.500">
    <property type="entry name" value="Single helix bin"/>
    <property type="match status" value="1"/>
</dbReference>
<accession>A0A3B1K5S2</accession>
<reference evidence="7" key="4">
    <citation type="submission" date="2025-09" db="UniProtKB">
        <authorList>
            <consortium name="Ensembl"/>
        </authorList>
    </citation>
    <scope>IDENTIFICATION</scope>
</reference>
<dbReference type="PANTHER" id="PTHR23239">
    <property type="entry name" value="INTERMEDIATE FILAMENT"/>
    <property type="match status" value="1"/>
</dbReference>
<proteinExistence type="inferred from homology"/>
<dbReference type="InterPro" id="IPR039008">
    <property type="entry name" value="IF_rod_dom"/>
</dbReference>
<feature type="domain" description="IF rod" evidence="6">
    <location>
        <begin position="152"/>
        <end position="462"/>
    </location>
</feature>
<evidence type="ECO:0000313" key="7">
    <source>
        <dbReference type="Ensembl" id="ENSAMXP00000048974.1"/>
    </source>
</evidence>
<name>A0A3B1K5S2_ASTMX</name>
<organism evidence="7 8">
    <name type="scientific">Astyanax mexicanus</name>
    <name type="common">Blind cave fish</name>
    <name type="synonym">Astyanax fasciatus mexicanus</name>
    <dbReference type="NCBI Taxonomy" id="7994"/>
    <lineage>
        <taxon>Eukaryota</taxon>
        <taxon>Metazoa</taxon>
        <taxon>Chordata</taxon>
        <taxon>Craniata</taxon>
        <taxon>Vertebrata</taxon>
        <taxon>Euteleostomi</taxon>
        <taxon>Actinopterygii</taxon>
        <taxon>Neopterygii</taxon>
        <taxon>Teleostei</taxon>
        <taxon>Ostariophysi</taxon>
        <taxon>Characiformes</taxon>
        <taxon>Characoidei</taxon>
        <taxon>Acestrorhamphidae</taxon>
        <taxon>Acestrorhamphinae</taxon>
        <taxon>Astyanax</taxon>
    </lineage>
</organism>
<dbReference type="InterPro" id="IPR018039">
    <property type="entry name" value="IF_conserved"/>
</dbReference>
<evidence type="ECO:0000256" key="1">
    <source>
        <dbReference type="ARBA" id="ARBA00022754"/>
    </source>
</evidence>
<dbReference type="Gene3D" id="1.20.5.170">
    <property type="match status" value="1"/>
</dbReference>
<keyword evidence="2 4" id="KW-0175">Coiled coil</keyword>
<dbReference type="GO" id="GO:0005198">
    <property type="term" value="F:structural molecule activity"/>
    <property type="evidence" value="ECO:0007669"/>
    <property type="project" value="InterPro"/>
</dbReference>
<keyword evidence="8" id="KW-1185">Reference proteome</keyword>
<evidence type="ECO:0000256" key="2">
    <source>
        <dbReference type="ARBA" id="ARBA00023054"/>
    </source>
</evidence>
<evidence type="ECO:0000259" key="6">
    <source>
        <dbReference type="PROSITE" id="PS51842"/>
    </source>
</evidence>
<feature type="region of interest" description="Disordered" evidence="5">
    <location>
        <begin position="485"/>
        <end position="554"/>
    </location>
</feature>
<dbReference type="PROSITE" id="PS00226">
    <property type="entry name" value="IF_ROD_1"/>
    <property type="match status" value="1"/>
</dbReference>
<dbReference type="GeneTree" id="ENSGT00950000182969"/>
<dbReference type="Proteomes" id="UP000018467">
    <property type="component" value="Unassembled WGS sequence"/>
</dbReference>
<feature type="compositionally biased region" description="Low complexity" evidence="5">
    <location>
        <begin position="498"/>
        <end position="512"/>
    </location>
</feature>
<feature type="coiled-coil region" evidence="4">
    <location>
        <begin position="156"/>
        <end position="190"/>
    </location>
</feature>
<dbReference type="STRING" id="7994.ENSAMXP00000048974"/>
<protein>
    <submittedName>
        <fullName evidence="7">Keratin, type I cytoskeletal 14-like</fullName>
    </submittedName>
</protein>
<dbReference type="Pfam" id="PF00038">
    <property type="entry name" value="Filament"/>
    <property type="match status" value="1"/>
</dbReference>
<dbReference type="PROSITE" id="PS51842">
    <property type="entry name" value="IF_ROD_2"/>
    <property type="match status" value="1"/>
</dbReference>
<reference evidence="8" key="1">
    <citation type="submission" date="2013-03" db="EMBL/GenBank/DDBJ databases">
        <authorList>
            <person name="Jeffery W."/>
            <person name="Warren W."/>
            <person name="Wilson R.K."/>
        </authorList>
    </citation>
    <scope>NUCLEOTIDE SEQUENCE</scope>
    <source>
        <strain evidence="8">female</strain>
    </source>
</reference>
<dbReference type="Ensembl" id="ENSAMXT00000037417.1">
    <property type="protein sequence ID" value="ENSAMXP00000048974.1"/>
    <property type="gene ID" value="ENSAMXG00000030326.1"/>
</dbReference>
<dbReference type="InterPro" id="IPR002957">
    <property type="entry name" value="Keratin_I"/>
</dbReference>
<dbReference type="Gene3D" id="1.20.5.1160">
    <property type="entry name" value="Vasodilator-stimulated phosphoprotein"/>
    <property type="match status" value="1"/>
</dbReference>
<evidence type="ECO:0000256" key="3">
    <source>
        <dbReference type="RuleBase" id="RU000685"/>
    </source>
</evidence>
<dbReference type="PANTHER" id="PTHR23239:SF366">
    <property type="entry name" value="KERATIN, TYPE I CYTOSKELETAL 47 KDA"/>
    <property type="match status" value="1"/>
</dbReference>
<dbReference type="InParanoid" id="A0A3B1K5S2"/>
<dbReference type="SMART" id="SM01391">
    <property type="entry name" value="Filament"/>
    <property type="match status" value="1"/>
</dbReference>
<dbReference type="GO" id="GO:0005882">
    <property type="term" value="C:intermediate filament"/>
    <property type="evidence" value="ECO:0007669"/>
    <property type="project" value="UniProtKB-KW"/>
</dbReference>
<reference evidence="8" key="2">
    <citation type="journal article" date="2014" name="Nat. Commun.">
        <title>The cavefish genome reveals candidate genes for eye loss.</title>
        <authorList>
            <person name="McGaugh S.E."/>
            <person name="Gross J.B."/>
            <person name="Aken B."/>
            <person name="Blin M."/>
            <person name="Borowsky R."/>
            <person name="Chalopin D."/>
            <person name="Hinaux H."/>
            <person name="Jeffery W.R."/>
            <person name="Keene A."/>
            <person name="Ma L."/>
            <person name="Minx P."/>
            <person name="Murphy D."/>
            <person name="O'Quin K.E."/>
            <person name="Retaux S."/>
            <person name="Rohner N."/>
            <person name="Searle S.M."/>
            <person name="Stahl B.A."/>
            <person name="Tabin C."/>
            <person name="Volff J.N."/>
            <person name="Yoshizawa M."/>
            <person name="Warren W.C."/>
        </authorList>
    </citation>
    <scope>NUCLEOTIDE SEQUENCE [LARGE SCALE GENOMIC DNA]</scope>
    <source>
        <strain evidence="8">female</strain>
    </source>
</reference>
<dbReference type="Bgee" id="ENSAMXG00000030326">
    <property type="expression patterns" value="Expressed in zone of skin and 5 other cell types or tissues"/>
</dbReference>